<dbReference type="Pfam" id="PF00561">
    <property type="entry name" value="Abhydrolase_1"/>
    <property type="match status" value="1"/>
</dbReference>
<reference evidence="3" key="1">
    <citation type="submission" date="2021-11" db="EMBL/GenBank/DDBJ databases">
        <title>Cultivation dependent microbiological survey of springs from the worlds oldest radium mine currently devoted to the extraction of radon-saturated water.</title>
        <authorList>
            <person name="Kapinusova G."/>
            <person name="Smrhova T."/>
            <person name="Strejcek M."/>
            <person name="Suman J."/>
            <person name="Jani K."/>
            <person name="Pajer P."/>
            <person name="Uhlik O."/>
        </authorList>
    </citation>
    <scope>NUCLEOTIDE SEQUENCE [LARGE SCALE GENOMIC DNA]</scope>
    <source>
        <strain evidence="3">J379</strain>
    </source>
</reference>
<evidence type="ECO:0000313" key="2">
    <source>
        <dbReference type="EMBL" id="UUY02375.1"/>
    </source>
</evidence>
<evidence type="ECO:0000259" key="1">
    <source>
        <dbReference type="Pfam" id="PF00561"/>
    </source>
</evidence>
<dbReference type="Proteomes" id="UP001058860">
    <property type="component" value="Chromosome"/>
</dbReference>
<dbReference type="PRINTS" id="PR00111">
    <property type="entry name" value="ABHYDROLASE"/>
</dbReference>
<dbReference type="PANTHER" id="PTHR43433:SF5">
    <property type="entry name" value="AB HYDROLASE-1 DOMAIN-CONTAINING PROTEIN"/>
    <property type="match status" value="1"/>
</dbReference>
<keyword evidence="2" id="KW-0378">Hydrolase</keyword>
<dbReference type="InterPro" id="IPR000073">
    <property type="entry name" value="AB_hydrolase_1"/>
</dbReference>
<dbReference type="PANTHER" id="PTHR43433">
    <property type="entry name" value="HYDROLASE, ALPHA/BETA FOLD FAMILY PROTEIN"/>
    <property type="match status" value="1"/>
</dbReference>
<dbReference type="InterPro" id="IPR029058">
    <property type="entry name" value="AB_hydrolase_fold"/>
</dbReference>
<feature type="domain" description="AB hydrolase-1" evidence="1">
    <location>
        <begin position="21"/>
        <end position="251"/>
    </location>
</feature>
<dbReference type="GO" id="GO:0016787">
    <property type="term" value="F:hydrolase activity"/>
    <property type="evidence" value="ECO:0007669"/>
    <property type="project" value="UniProtKB-KW"/>
</dbReference>
<name>A0ABY5PD41_9ACTN</name>
<evidence type="ECO:0000313" key="3">
    <source>
        <dbReference type="Proteomes" id="UP001058860"/>
    </source>
</evidence>
<keyword evidence="3" id="KW-1185">Reference proteome</keyword>
<sequence>MPTVTVNDVELYYERRGQGEPLLLIMGMSGNTGHWGEPFLTELETQFEVIVYDHRGIGQSAEHWDPFTIKQLAEDAIGVLDALEIDRAHVCGISMGGMVAQELALSAPERVATLTLGCTYCGGPEATFGTPEDMQMLAEAMASGDRERALQAMYDVNVSPTYAEDPAHFQAFIERATNRPASVAFIGLQMQAIAGHDTHTRLGEITAPTLVVHGTLDRMLPVANGELIGRLIPGARTEIFEGVGHLFFWERAEESAALISEHAAAAAPAQ</sequence>
<dbReference type="RefSeq" id="WP_353862904.1">
    <property type="nucleotide sequence ID" value="NZ_CP088295.1"/>
</dbReference>
<dbReference type="EMBL" id="CP088295">
    <property type="protein sequence ID" value="UUY02375.1"/>
    <property type="molecule type" value="Genomic_DNA"/>
</dbReference>
<dbReference type="Gene3D" id="3.40.50.1820">
    <property type="entry name" value="alpha/beta hydrolase"/>
    <property type="match status" value="1"/>
</dbReference>
<proteinExistence type="predicted"/>
<protein>
    <submittedName>
        <fullName evidence="2">Alpha/beta hydrolase</fullName>
    </submittedName>
</protein>
<dbReference type="InterPro" id="IPR050471">
    <property type="entry name" value="AB_hydrolase"/>
</dbReference>
<dbReference type="SUPFAM" id="SSF53474">
    <property type="entry name" value="alpha/beta-Hydrolases"/>
    <property type="match status" value="1"/>
</dbReference>
<gene>
    <name evidence="2" type="ORF">LRS13_16925</name>
</gene>
<organism evidence="2 3">
    <name type="scientific">Svornostia abyssi</name>
    <dbReference type="NCBI Taxonomy" id="2898438"/>
    <lineage>
        <taxon>Bacteria</taxon>
        <taxon>Bacillati</taxon>
        <taxon>Actinomycetota</taxon>
        <taxon>Thermoleophilia</taxon>
        <taxon>Solirubrobacterales</taxon>
        <taxon>Baekduiaceae</taxon>
        <taxon>Svornostia</taxon>
    </lineage>
</organism>
<accession>A0ABY5PD41</accession>